<reference evidence="2" key="2">
    <citation type="submission" date="2015-01" db="EMBL/GenBank/DDBJ databases">
        <title>Evolutionary Origins and Diversification of the Mycorrhizal Mutualists.</title>
        <authorList>
            <consortium name="DOE Joint Genome Institute"/>
            <consortium name="Mycorrhizal Genomics Consortium"/>
            <person name="Kohler A."/>
            <person name="Kuo A."/>
            <person name="Nagy L.G."/>
            <person name="Floudas D."/>
            <person name="Copeland A."/>
            <person name="Barry K.W."/>
            <person name="Cichocki N."/>
            <person name="Veneault-Fourrey C."/>
            <person name="LaButti K."/>
            <person name="Lindquist E.A."/>
            <person name="Lipzen A."/>
            <person name="Lundell T."/>
            <person name="Morin E."/>
            <person name="Murat C."/>
            <person name="Riley R."/>
            <person name="Ohm R."/>
            <person name="Sun H."/>
            <person name="Tunlid A."/>
            <person name="Henrissat B."/>
            <person name="Grigoriev I.V."/>
            <person name="Hibbett D.S."/>
            <person name="Martin F."/>
        </authorList>
    </citation>
    <scope>NUCLEOTIDE SEQUENCE [LARGE SCALE GENOMIC DNA]</scope>
    <source>
        <strain evidence="2">LaAM-08-1</strain>
    </source>
</reference>
<reference evidence="1 2" key="1">
    <citation type="submission" date="2014-04" db="EMBL/GenBank/DDBJ databases">
        <authorList>
            <consortium name="DOE Joint Genome Institute"/>
            <person name="Kuo A."/>
            <person name="Kohler A."/>
            <person name="Nagy L.G."/>
            <person name="Floudas D."/>
            <person name="Copeland A."/>
            <person name="Barry K.W."/>
            <person name="Cichocki N."/>
            <person name="Veneault-Fourrey C."/>
            <person name="LaButti K."/>
            <person name="Lindquist E.A."/>
            <person name="Lipzen A."/>
            <person name="Lundell T."/>
            <person name="Morin E."/>
            <person name="Murat C."/>
            <person name="Sun H."/>
            <person name="Tunlid A."/>
            <person name="Henrissat B."/>
            <person name="Grigoriev I.V."/>
            <person name="Hibbett D.S."/>
            <person name="Martin F."/>
            <person name="Nordberg H.P."/>
            <person name="Cantor M.N."/>
            <person name="Hua S.X."/>
        </authorList>
    </citation>
    <scope>NUCLEOTIDE SEQUENCE [LARGE SCALE GENOMIC DNA]</scope>
    <source>
        <strain evidence="1 2">LaAM-08-1</strain>
    </source>
</reference>
<organism evidence="1 2">
    <name type="scientific">Laccaria amethystina LaAM-08-1</name>
    <dbReference type="NCBI Taxonomy" id="1095629"/>
    <lineage>
        <taxon>Eukaryota</taxon>
        <taxon>Fungi</taxon>
        <taxon>Dikarya</taxon>
        <taxon>Basidiomycota</taxon>
        <taxon>Agaricomycotina</taxon>
        <taxon>Agaricomycetes</taxon>
        <taxon>Agaricomycetidae</taxon>
        <taxon>Agaricales</taxon>
        <taxon>Agaricineae</taxon>
        <taxon>Hydnangiaceae</taxon>
        <taxon>Laccaria</taxon>
    </lineage>
</organism>
<protein>
    <submittedName>
        <fullName evidence="1">Uncharacterized protein</fullName>
    </submittedName>
</protein>
<accession>A0A0C9WMF1</accession>
<name>A0A0C9WMF1_9AGAR</name>
<dbReference type="AlphaFoldDB" id="A0A0C9WMF1"/>
<gene>
    <name evidence="1" type="ORF">K443DRAFT_680997</name>
</gene>
<evidence type="ECO:0000313" key="1">
    <source>
        <dbReference type="EMBL" id="KIJ98119.1"/>
    </source>
</evidence>
<evidence type="ECO:0000313" key="2">
    <source>
        <dbReference type="Proteomes" id="UP000054477"/>
    </source>
</evidence>
<proteinExistence type="predicted"/>
<dbReference type="HOGENOM" id="CLU_2722597_0_0_1"/>
<dbReference type="EMBL" id="KN838676">
    <property type="protein sequence ID" value="KIJ98119.1"/>
    <property type="molecule type" value="Genomic_DNA"/>
</dbReference>
<keyword evidence="2" id="KW-1185">Reference proteome</keyword>
<sequence>MRRSSRFTCLLVKLSTTAVSRVEKAEPPKISEICDSGAFGRSDQDRGLNKNASVYHQLTDSFYDSLALQYHD</sequence>
<dbReference type="Proteomes" id="UP000054477">
    <property type="component" value="Unassembled WGS sequence"/>
</dbReference>